<gene>
    <name evidence="12" type="primary">oppC</name>
    <name evidence="12" type="ORF">EELLY_v1c04300</name>
</gene>
<comment type="similarity">
    <text evidence="9">Belongs to the binding-protein-dependent transport system permease family. OppBC subfamily.</text>
</comment>
<evidence type="ECO:0000256" key="3">
    <source>
        <dbReference type="ARBA" id="ARBA00022475"/>
    </source>
</evidence>
<evidence type="ECO:0000256" key="9">
    <source>
        <dbReference type="ARBA" id="ARBA00024202"/>
    </source>
</evidence>
<dbReference type="InterPro" id="IPR054864">
    <property type="entry name" value="OppC_permease"/>
</dbReference>
<evidence type="ECO:0000256" key="6">
    <source>
        <dbReference type="ARBA" id="ARBA00022927"/>
    </source>
</evidence>
<feature type="transmembrane region" description="Helical" evidence="10">
    <location>
        <begin position="288"/>
        <end position="307"/>
    </location>
</feature>
<evidence type="ECO:0000256" key="1">
    <source>
        <dbReference type="ARBA" id="ARBA00004651"/>
    </source>
</evidence>
<protein>
    <submittedName>
        <fullName evidence="12">Oligopeptide ABC transporter permease</fullName>
    </submittedName>
</protein>
<dbReference type="Gene3D" id="1.10.3720.10">
    <property type="entry name" value="MetI-like"/>
    <property type="match status" value="1"/>
</dbReference>
<sequence>MEYIKSKKFNLDIYNIDSNLFEWVGDDVKQAEHIYTKPYSYWKTVFKKAFSSYLFITCFSLLVIFLLMSFTIAVGKPAVPLLSQPSLPHGPSAQHWFGTGKLGEDIWNKVWIGSRTTLFFAAMVFSIQIVLGLIIGAIWGFYAKLDMLFLEVTRFITIIPDMILWLVIIFLAGGEKGVGIIVFAVSITSWIGLASLMRIQIILTKQTEYNIASKVLGTSGPKVIKNNILPKILPIVIQEIAFALPAAISIDSGLAYLGYGFIQPNKLEKASLGSILNEVLSDNSWQEYPYLLIVPLVFVGGISLLFYMMGKVLADSLDPKTHR</sequence>
<dbReference type="PANTHER" id="PTHR43386">
    <property type="entry name" value="OLIGOPEPTIDE TRANSPORT SYSTEM PERMEASE PROTEIN APPC"/>
    <property type="match status" value="1"/>
</dbReference>
<dbReference type="CDD" id="cd06261">
    <property type="entry name" value="TM_PBP2"/>
    <property type="match status" value="1"/>
</dbReference>
<dbReference type="GO" id="GO:0015031">
    <property type="term" value="P:protein transport"/>
    <property type="evidence" value="ECO:0007669"/>
    <property type="project" value="UniProtKB-KW"/>
</dbReference>
<dbReference type="AlphaFoldDB" id="A0A8E2QZJ7"/>
<keyword evidence="4 10" id="KW-0812">Transmembrane</keyword>
<keyword evidence="13" id="KW-1185">Reference proteome</keyword>
<comment type="caution">
    <text evidence="12">The sequence shown here is derived from an EMBL/GenBank/DDBJ whole genome shotgun (WGS) entry which is preliminary data.</text>
</comment>
<name>A0A8E2QZJ7_9MOLU</name>
<dbReference type="Proteomes" id="UP000239010">
    <property type="component" value="Unassembled WGS sequence"/>
</dbReference>
<feature type="domain" description="ABC transmembrane type-1" evidence="11">
    <location>
        <begin position="114"/>
        <end position="309"/>
    </location>
</feature>
<feature type="transmembrane region" description="Helical" evidence="10">
    <location>
        <begin position="53"/>
        <end position="74"/>
    </location>
</feature>
<evidence type="ECO:0000256" key="7">
    <source>
        <dbReference type="ARBA" id="ARBA00022989"/>
    </source>
</evidence>
<comment type="subcellular location">
    <subcellularLocation>
        <location evidence="1 10">Cell membrane</location>
        <topology evidence="1 10">Multi-pass membrane protein</topology>
    </subcellularLocation>
</comment>
<dbReference type="GO" id="GO:0015833">
    <property type="term" value="P:peptide transport"/>
    <property type="evidence" value="ECO:0007669"/>
    <property type="project" value="UniProtKB-KW"/>
</dbReference>
<dbReference type="SUPFAM" id="SSF161098">
    <property type="entry name" value="MetI-like"/>
    <property type="match status" value="1"/>
</dbReference>
<keyword evidence="2 10" id="KW-0813">Transport</keyword>
<evidence type="ECO:0000313" key="12">
    <source>
        <dbReference type="EMBL" id="PPE04750.1"/>
    </source>
</evidence>
<feature type="transmembrane region" description="Helical" evidence="10">
    <location>
        <begin position="118"/>
        <end position="143"/>
    </location>
</feature>
<dbReference type="Pfam" id="PF00528">
    <property type="entry name" value="BPD_transp_1"/>
    <property type="match status" value="1"/>
</dbReference>
<dbReference type="PROSITE" id="PS50928">
    <property type="entry name" value="ABC_TM1"/>
    <property type="match status" value="1"/>
</dbReference>
<evidence type="ECO:0000256" key="4">
    <source>
        <dbReference type="ARBA" id="ARBA00022692"/>
    </source>
</evidence>
<feature type="transmembrane region" description="Helical" evidence="10">
    <location>
        <begin position="178"/>
        <end position="197"/>
    </location>
</feature>
<dbReference type="InterPro" id="IPR050366">
    <property type="entry name" value="BP-dependent_transpt_permease"/>
</dbReference>
<evidence type="ECO:0000259" key="11">
    <source>
        <dbReference type="PROSITE" id="PS50928"/>
    </source>
</evidence>
<keyword evidence="5" id="KW-0571">Peptide transport</keyword>
<accession>A0A8E2QZJ7</accession>
<dbReference type="GO" id="GO:0055085">
    <property type="term" value="P:transmembrane transport"/>
    <property type="evidence" value="ECO:0007669"/>
    <property type="project" value="InterPro"/>
</dbReference>
<dbReference type="GO" id="GO:0005886">
    <property type="term" value="C:plasma membrane"/>
    <property type="evidence" value="ECO:0007669"/>
    <property type="project" value="UniProtKB-SubCell"/>
</dbReference>
<evidence type="ECO:0000256" key="5">
    <source>
        <dbReference type="ARBA" id="ARBA00022856"/>
    </source>
</evidence>
<keyword evidence="7 10" id="KW-1133">Transmembrane helix</keyword>
<organism evidence="12 13">
    <name type="scientific">Entomoplasma ellychniae</name>
    <dbReference type="NCBI Taxonomy" id="2114"/>
    <lineage>
        <taxon>Bacteria</taxon>
        <taxon>Bacillati</taxon>
        <taxon>Mycoplasmatota</taxon>
        <taxon>Mollicutes</taxon>
        <taxon>Entomoplasmatales</taxon>
        <taxon>Entomoplasmataceae</taxon>
        <taxon>Entomoplasma</taxon>
    </lineage>
</organism>
<dbReference type="InterPro" id="IPR035906">
    <property type="entry name" value="MetI-like_sf"/>
</dbReference>
<feature type="transmembrane region" description="Helical" evidence="10">
    <location>
        <begin position="240"/>
        <end position="262"/>
    </location>
</feature>
<dbReference type="PANTHER" id="PTHR43386:SF24">
    <property type="entry name" value="OLIGOPEPTIDE TRANSPORT SYSTEM PERMEASE PROTEIN AMID"/>
    <property type="match status" value="1"/>
</dbReference>
<dbReference type="EMBL" id="PHND01000001">
    <property type="protein sequence ID" value="PPE04750.1"/>
    <property type="molecule type" value="Genomic_DNA"/>
</dbReference>
<evidence type="ECO:0000256" key="2">
    <source>
        <dbReference type="ARBA" id="ARBA00022448"/>
    </source>
</evidence>
<keyword evidence="8 10" id="KW-0472">Membrane</keyword>
<dbReference type="NCBIfam" id="NF043080">
    <property type="entry name" value="MMSYN1_0166"/>
    <property type="match status" value="1"/>
</dbReference>
<proteinExistence type="inferred from homology"/>
<feature type="transmembrane region" description="Helical" evidence="10">
    <location>
        <begin position="155"/>
        <end position="172"/>
    </location>
</feature>
<evidence type="ECO:0000256" key="10">
    <source>
        <dbReference type="RuleBase" id="RU363032"/>
    </source>
</evidence>
<dbReference type="RefSeq" id="WP_104205841.1">
    <property type="nucleotide sequence ID" value="NZ_PHND01000001.1"/>
</dbReference>
<keyword evidence="6" id="KW-0653">Protein transport</keyword>
<evidence type="ECO:0000313" key="13">
    <source>
        <dbReference type="Proteomes" id="UP000239010"/>
    </source>
</evidence>
<evidence type="ECO:0000256" key="8">
    <source>
        <dbReference type="ARBA" id="ARBA00023136"/>
    </source>
</evidence>
<keyword evidence="3" id="KW-1003">Cell membrane</keyword>
<reference evidence="12 13" key="1">
    <citation type="submission" date="2017-11" db="EMBL/GenBank/DDBJ databases">
        <title>Genome sequence of Entomoplasma ellychniae ELCN-1 (ATCC 43707).</title>
        <authorList>
            <person name="Lo W.-S."/>
            <person name="Gasparich G.E."/>
            <person name="Kuo C.-H."/>
        </authorList>
    </citation>
    <scope>NUCLEOTIDE SEQUENCE [LARGE SCALE GENOMIC DNA]</scope>
    <source>
        <strain evidence="12 13">ELCN-1</strain>
    </source>
</reference>
<dbReference type="InterPro" id="IPR000515">
    <property type="entry name" value="MetI-like"/>
</dbReference>